<dbReference type="EMBL" id="AP035881">
    <property type="protein sequence ID" value="BFP49116.1"/>
    <property type="molecule type" value="Genomic_DNA"/>
</dbReference>
<evidence type="ECO:0000259" key="1">
    <source>
        <dbReference type="Pfam" id="PF13847"/>
    </source>
</evidence>
<dbReference type="Gene3D" id="3.40.50.150">
    <property type="entry name" value="Vaccinia Virus protein VP39"/>
    <property type="match status" value="1"/>
</dbReference>
<dbReference type="GO" id="GO:0032259">
    <property type="term" value="P:methylation"/>
    <property type="evidence" value="ECO:0007669"/>
    <property type="project" value="UniProtKB-KW"/>
</dbReference>
<sequence>MTVLRQTDQMDRQLRGRIAHSDHPIAAPLSDANVQRLLDRALRGRDGRVLDLGCGEAAWLLRALAAHPELQAVGVDLDESALTLGRERAEALGVARRLGLHHQDATEFRAHQPFDVVLSVGASHAFGGLLPTLAAAGEHLAPGGLLLIGDCFWEREPDAAALAGLGVPNADDHADLTGTVRLVTEAGWVPVLGHISTLEEWDDYEWAWAGSLAEWALDNPEHPDSAEAATIAAEHRMGWLGGYRGTLGFITLLLRRAA</sequence>
<proteinExistence type="predicted"/>
<keyword evidence="2" id="KW-0808">Transferase</keyword>
<dbReference type="PANTHER" id="PTHR43667:SF2">
    <property type="entry name" value="FATTY ACID C-METHYL TRANSFERASE"/>
    <property type="match status" value="1"/>
</dbReference>
<dbReference type="InterPro" id="IPR029063">
    <property type="entry name" value="SAM-dependent_MTases_sf"/>
</dbReference>
<evidence type="ECO:0000313" key="2">
    <source>
        <dbReference type="EMBL" id="BFP49116.1"/>
    </source>
</evidence>
<feature type="domain" description="Methyltransferase" evidence="1">
    <location>
        <begin position="46"/>
        <end position="152"/>
    </location>
</feature>
<dbReference type="AlphaFoldDB" id="A0AB33K0X6"/>
<dbReference type="CDD" id="cd02440">
    <property type="entry name" value="AdoMet_MTases"/>
    <property type="match status" value="1"/>
</dbReference>
<accession>A0AB33K0X6</accession>
<dbReference type="Pfam" id="PF13847">
    <property type="entry name" value="Methyltransf_31"/>
    <property type="match status" value="1"/>
</dbReference>
<dbReference type="GO" id="GO:0008168">
    <property type="term" value="F:methyltransferase activity"/>
    <property type="evidence" value="ECO:0007669"/>
    <property type="project" value="UniProtKB-KW"/>
</dbReference>
<dbReference type="InterPro" id="IPR025714">
    <property type="entry name" value="Methyltranfer_dom"/>
</dbReference>
<dbReference type="InterPro" id="IPR050723">
    <property type="entry name" value="CFA/CMAS"/>
</dbReference>
<reference evidence="2" key="1">
    <citation type="submission" date="2024-07" db="EMBL/GenBank/DDBJ databases">
        <title>Complete genome sequences of cellulolytic bacteria, Kitasatospora sp. CMC57 and Streptomyces sp. CMC78, isolated from Japanese agricultural soil.</title>
        <authorList>
            <person name="Hashimoto T."/>
            <person name="Ito M."/>
            <person name="Iwamoto M."/>
            <person name="Fukahori D."/>
            <person name="Shoda T."/>
            <person name="Sakoda M."/>
            <person name="Morohoshi T."/>
            <person name="Mitsuboshi M."/>
            <person name="Nishizawa T."/>
        </authorList>
    </citation>
    <scope>NUCLEOTIDE SEQUENCE</scope>
    <source>
        <strain evidence="2">CMC57</strain>
    </source>
</reference>
<dbReference type="SUPFAM" id="SSF53335">
    <property type="entry name" value="S-adenosyl-L-methionine-dependent methyltransferases"/>
    <property type="match status" value="1"/>
</dbReference>
<name>A0AB33K0X6_9ACTN</name>
<organism evidence="2">
    <name type="scientific">Kitasatospora sp. CMC57</name>
    <dbReference type="NCBI Taxonomy" id="3231513"/>
    <lineage>
        <taxon>Bacteria</taxon>
        <taxon>Bacillati</taxon>
        <taxon>Actinomycetota</taxon>
        <taxon>Actinomycetes</taxon>
        <taxon>Kitasatosporales</taxon>
        <taxon>Streptomycetaceae</taxon>
        <taxon>Kitasatospora</taxon>
    </lineage>
</organism>
<keyword evidence="2" id="KW-0489">Methyltransferase</keyword>
<protein>
    <submittedName>
        <fullName evidence="2">Class I SAM-dependent methyltransferase</fullName>
    </submittedName>
</protein>
<dbReference type="PANTHER" id="PTHR43667">
    <property type="entry name" value="CYCLOPROPANE-FATTY-ACYL-PHOSPHOLIPID SYNTHASE"/>
    <property type="match status" value="1"/>
</dbReference>
<gene>
    <name evidence="2" type="ORF">KCMC57_54840</name>
</gene>